<gene>
    <name evidence="1" type="ORF">PsYK624_073710</name>
</gene>
<evidence type="ECO:0000313" key="2">
    <source>
        <dbReference type="Proteomes" id="UP000703269"/>
    </source>
</evidence>
<reference evidence="1 2" key="1">
    <citation type="submission" date="2021-08" db="EMBL/GenBank/DDBJ databases">
        <title>Draft Genome Sequence of Phanerochaete sordida strain YK-624.</title>
        <authorList>
            <person name="Mori T."/>
            <person name="Dohra H."/>
            <person name="Suzuki T."/>
            <person name="Kawagishi H."/>
            <person name="Hirai H."/>
        </authorList>
    </citation>
    <scope>NUCLEOTIDE SEQUENCE [LARGE SCALE GENOMIC DNA]</scope>
    <source>
        <strain evidence="1 2">YK-624</strain>
    </source>
</reference>
<name>A0A9P3G8I0_9APHY</name>
<organism evidence="1 2">
    <name type="scientific">Phanerochaete sordida</name>
    <dbReference type="NCBI Taxonomy" id="48140"/>
    <lineage>
        <taxon>Eukaryota</taxon>
        <taxon>Fungi</taxon>
        <taxon>Dikarya</taxon>
        <taxon>Basidiomycota</taxon>
        <taxon>Agaricomycotina</taxon>
        <taxon>Agaricomycetes</taxon>
        <taxon>Polyporales</taxon>
        <taxon>Phanerochaetaceae</taxon>
        <taxon>Phanerochaete</taxon>
    </lineage>
</organism>
<comment type="caution">
    <text evidence="1">The sequence shown here is derived from an EMBL/GenBank/DDBJ whole genome shotgun (WGS) entry which is preliminary data.</text>
</comment>
<accession>A0A9P3G8I0</accession>
<dbReference type="AlphaFoldDB" id="A0A9P3G8I0"/>
<keyword evidence="2" id="KW-1185">Reference proteome</keyword>
<protein>
    <submittedName>
        <fullName evidence="1">Uncharacterized protein</fullName>
    </submittedName>
</protein>
<dbReference type="Proteomes" id="UP000703269">
    <property type="component" value="Unassembled WGS sequence"/>
</dbReference>
<proteinExistence type="predicted"/>
<sequence>MRTTLIPIPERIPLPSLRQLDLSGPLEKTASFLTQLALPPPTILRLNHTTHQGPATEVASALTLALSDRYNGAPGAHAPLPPRLQAARWVAAGRKWEAWPAALDAQALLATEDPPALRVLLGNPRLDHAAALTSAALAAGQRLTHVAVSACYATTRLEWTALLAGAPYLRELAVAQEGFQELVGVGSHASLLNFRRGGTVVLPYRARAGGRGRGPCAGAARARAQEYLGRAPQDAREQCGVAGVPRRARAAGAGWARPAMARSPAVRASGWRGYRGRATRCRVC</sequence>
<dbReference type="EMBL" id="BPQB01000020">
    <property type="protein sequence ID" value="GJE91222.1"/>
    <property type="molecule type" value="Genomic_DNA"/>
</dbReference>
<evidence type="ECO:0000313" key="1">
    <source>
        <dbReference type="EMBL" id="GJE91222.1"/>
    </source>
</evidence>